<organism evidence="3 4">
    <name type="scientific">Halomonas gemina</name>
    <dbReference type="NCBI Taxonomy" id="2945105"/>
    <lineage>
        <taxon>Bacteria</taxon>
        <taxon>Pseudomonadati</taxon>
        <taxon>Pseudomonadota</taxon>
        <taxon>Gammaproteobacteria</taxon>
        <taxon>Oceanospirillales</taxon>
        <taxon>Halomonadaceae</taxon>
        <taxon>Halomonas</taxon>
    </lineage>
</organism>
<reference evidence="3" key="1">
    <citation type="submission" date="2022-05" db="EMBL/GenBank/DDBJ databases">
        <title>Halomonas geminus sp. nov. and Halomonas llamarensis sp. nov. isolated from high-altitude salars of the Atacama Desert.</title>
        <authorList>
            <person name="Hintersatz C."/>
            <person name="Rojas L.A."/>
            <person name="Wei T.-S."/>
            <person name="Kutschke S."/>
            <person name="Lehmann F."/>
            <person name="Jain R."/>
            <person name="Pollmann K."/>
        </authorList>
    </citation>
    <scope>NUCLEOTIDE SEQUENCE</scope>
    <source>
        <strain evidence="3">ATCH28</strain>
    </source>
</reference>
<gene>
    <name evidence="3" type="ORF">M8009_13030</name>
</gene>
<evidence type="ECO:0000313" key="3">
    <source>
        <dbReference type="EMBL" id="MCL7941210.1"/>
    </source>
</evidence>
<comment type="caution">
    <text evidence="3">The sequence shown here is derived from an EMBL/GenBank/DDBJ whole genome shotgun (WGS) entry which is preliminary data.</text>
</comment>
<dbReference type="InterPro" id="IPR038713">
    <property type="entry name" value="Terminase_Gp1_N_sf"/>
</dbReference>
<proteinExistence type="predicted"/>
<dbReference type="Proteomes" id="UP001165369">
    <property type="component" value="Unassembled WGS sequence"/>
</dbReference>
<dbReference type="InterPro" id="IPR052404">
    <property type="entry name" value="SPP1-like_terminase"/>
</dbReference>
<keyword evidence="1" id="KW-1188">Viral release from host cell</keyword>
<dbReference type="PANTHER" id="PTHR41328:SF2">
    <property type="entry name" value="TERMINASE SMALL SUBUNIT"/>
    <property type="match status" value="1"/>
</dbReference>
<dbReference type="InterPro" id="IPR005335">
    <property type="entry name" value="Terminase_ssu"/>
</dbReference>
<evidence type="ECO:0000256" key="2">
    <source>
        <dbReference type="ARBA" id="ARBA00023219"/>
    </source>
</evidence>
<evidence type="ECO:0000313" key="4">
    <source>
        <dbReference type="Proteomes" id="UP001165369"/>
    </source>
</evidence>
<protein>
    <submittedName>
        <fullName evidence="3">Terminase small subunit</fullName>
    </submittedName>
</protein>
<keyword evidence="4" id="KW-1185">Reference proteome</keyword>
<keyword evidence="2" id="KW-0231">Viral genome packaging</keyword>
<accession>A0ABT0T4B3</accession>
<dbReference type="Gene3D" id="1.10.10.1400">
    <property type="entry name" value="Terminase, small subunit, N-terminal DNA-binding domain, HTH motif"/>
    <property type="match status" value="1"/>
</dbReference>
<evidence type="ECO:0000256" key="1">
    <source>
        <dbReference type="ARBA" id="ARBA00022612"/>
    </source>
</evidence>
<dbReference type="Pfam" id="PF03592">
    <property type="entry name" value="Terminase_2"/>
    <property type="match status" value="1"/>
</dbReference>
<sequence>MAKVTDKQQRFVEEYLKDLNASQAALRAGYSEKSAGHLGAQLLAKPHIAELIAQGKAKRSEKTAIDAAYVLNRLVEIDQMDVADILNDDGSVKAVRDWPRAWRTYVSGMDLSELWEGSGDERQMVGLLKKIKWPDKVKNLELLGKHVDVQAWKEQRELSGGLAISHEDALEALE</sequence>
<dbReference type="EMBL" id="JAMJPK010000005">
    <property type="protein sequence ID" value="MCL7941210.1"/>
    <property type="molecule type" value="Genomic_DNA"/>
</dbReference>
<dbReference type="RefSeq" id="WP_250061795.1">
    <property type="nucleotide sequence ID" value="NZ_JAMJPK010000005.1"/>
</dbReference>
<dbReference type="PANTHER" id="PTHR41328">
    <property type="entry name" value="TERMINASE SMALL SUBUNIT-RELATED"/>
    <property type="match status" value="1"/>
</dbReference>
<name>A0ABT0T4B3_9GAMM</name>